<dbReference type="SMART" id="SM00261">
    <property type="entry name" value="FU"/>
    <property type="match status" value="4"/>
</dbReference>
<dbReference type="Gene3D" id="6.10.250.2930">
    <property type="match status" value="1"/>
</dbReference>
<evidence type="ECO:0000256" key="24">
    <source>
        <dbReference type="PIRSR" id="PIRSR000619-1"/>
    </source>
</evidence>
<evidence type="ECO:0000256" key="19">
    <source>
        <dbReference type="ARBA" id="ARBA00023170"/>
    </source>
</evidence>
<dbReference type="FunFam" id="3.80.20.20:FF:000005">
    <property type="entry name" value="Receptor protein-tyrosine kinase"/>
    <property type="match status" value="1"/>
</dbReference>
<feature type="active site" description="Proton acceptor" evidence="24">
    <location>
        <position position="747"/>
    </location>
</feature>
<evidence type="ECO:0000256" key="2">
    <source>
        <dbReference type="ARBA" id="ARBA00004251"/>
    </source>
</evidence>
<dbReference type="PIRSF" id="PIRSF000619">
    <property type="entry name" value="TyrPK_EGF-R"/>
    <property type="match status" value="1"/>
</dbReference>
<feature type="binding site" evidence="25 26">
    <location>
        <position position="655"/>
    </location>
    <ligand>
        <name>ATP</name>
        <dbReference type="ChEBI" id="CHEBI:30616"/>
    </ligand>
</feature>
<keyword evidence="11 23" id="KW-0067">ATP-binding</keyword>
<dbReference type="Pfam" id="PF01030">
    <property type="entry name" value="Recep_L_domain"/>
    <property type="match status" value="2"/>
</dbReference>
<dbReference type="GO" id="GO:0010647">
    <property type="term" value="P:positive regulation of cell communication"/>
    <property type="evidence" value="ECO:0007669"/>
    <property type="project" value="UniProtKB-ARBA"/>
</dbReference>
<dbReference type="FunFam" id="3.30.200.20:FF:000044">
    <property type="entry name" value="Receptor protein-tyrosine kinase"/>
    <property type="match status" value="1"/>
</dbReference>
<evidence type="ECO:0000256" key="10">
    <source>
        <dbReference type="ARBA" id="ARBA00022777"/>
    </source>
</evidence>
<feature type="binding site" evidence="25">
    <location>
        <begin position="628"/>
        <end position="636"/>
    </location>
    <ligand>
        <name>ATP</name>
        <dbReference type="ChEBI" id="CHEBI:30616"/>
    </ligand>
</feature>
<feature type="domain" description="Protein kinase" evidence="28">
    <location>
        <begin position="622"/>
        <end position="889"/>
    </location>
</feature>
<dbReference type="GO" id="GO:0005006">
    <property type="term" value="F:epidermal growth factor receptor activity"/>
    <property type="evidence" value="ECO:0007669"/>
    <property type="project" value="TreeGrafter"/>
</dbReference>
<keyword evidence="30" id="KW-1185">Reference proteome</keyword>
<dbReference type="InterPro" id="IPR006212">
    <property type="entry name" value="Furin_repeat"/>
</dbReference>
<dbReference type="GO" id="GO:0022008">
    <property type="term" value="P:neurogenesis"/>
    <property type="evidence" value="ECO:0007669"/>
    <property type="project" value="TreeGrafter"/>
</dbReference>
<keyword evidence="13" id="KW-0805">Transcription regulation</keyword>
<dbReference type="Gene3D" id="3.30.200.20">
    <property type="entry name" value="Phosphorylase Kinase, domain 1"/>
    <property type="match status" value="1"/>
</dbReference>
<organism evidence="29 30">
    <name type="scientific">Sinocyclocheilus grahami</name>
    <name type="common">Dianchi golden-line fish</name>
    <name type="synonym">Barbus grahami</name>
    <dbReference type="NCBI Taxonomy" id="75366"/>
    <lineage>
        <taxon>Eukaryota</taxon>
        <taxon>Metazoa</taxon>
        <taxon>Chordata</taxon>
        <taxon>Craniata</taxon>
        <taxon>Vertebrata</taxon>
        <taxon>Euteleostomi</taxon>
        <taxon>Actinopterygii</taxon>
        <taxon>Neopterygii</taxon>
        <taxon>Teleostei</taxon>
        <taxon>Ostariophysi</taxon>
        <taxon>Cypriniformes</taxon>
        <taxon>Cyprinidae</taxon>
        <taxon>Cyprininae</taxon>
        <taxon>Sinocyclocheilus</taxon>
    </lineage>
</organism>
<keyword evidence="18" id="KW-0804">Transcription</keyword>
<dbReference type="Gene3D" id="1.10.510.10">
    <property type="entry name" value="Transferase(Phosphotransferase) domain 1"/>
    <property type="match status" value="1"/>
</dbReference>
<dbReference type="InterPro" id="IPR008266">
    <property type="entry name" value="Tyr_kinase_AS"/>
</dbReference>
<evidence type="ECO:0000256" key="26">
    <source>
        <dbReference type="PROSITE-ProRule" id="PRU10141"/>
    </source>
</evidence>
<name>A0A672RM91_SINGR</name>
<dbReference type="GO" id="GO:0009925">
    <property type="term" value="C:basal plasma membrane"/>
    <property type="evidence" value="ECO:0007669"/>
    <property type="project" value="TreeGrafter"/>
</dbReference>
<keyword evidence="10 23" id="KW-0418">Kinase</keyword>
<dbReference type="InParanoid" id="A0A672RM91"/>
<dbReference type="GO" id="GO:0043235">
    <property type="term" value="C:receptor complex"/>
    <property type="evidence" value="ECO:0007669"/>
    <property type="project" value="TreeGrafter"/>
</dbReference>
<evidence type="ECO:0000256" key="21">
    <source>
        <dbReference type="ARBA" id="ARBA00023242"/>
    </source>
</evidence>
<dbReference type="AlphaFoldDB" id="A0A672RM91"/>
<comment type="similarity">
    <text evidence="23">Belongs to the protein kinase superfamily. Tyr protein kinase family. EGF receptor subfamily.</text>
</comment>
<dbReference type="FunFam" id="1.10.510.10:FF:002828">
    <property type="entry name" value="Receptor tyrosine-protein kinase erbB-2"/>
    <property type="match status" value="1"/>
</dbReference>
<keyword evidence="14 23" id="KW-0472">Membrane</keyword>
<dbReference type="GO" id="GO:0023056">
    <property type="term" value="P:positive regulation of signaling"/>
    <property type="evidence" value="ECO:0007669"/>
    <property type="project" value="UniProtKB-ARBA"/>
</dbReference>
<keyword evidence="12 27" id="KW-1133">Transmembrane helix</keyword>
<dbReference type="InterPro" id="IPR011009">
    <property type="entry name" value="Kinase-like_dom_sf"/>
</dbReference>
<dbReference type="PROSITE" id="PS00107">
    <property type="entry name" value="PROTEIN_KINASE_ATP"/>
    <property type="match status" value="1"/>
</dbReference>
<dbReference type="Ensembl" id="ENSSGRT00000095532.1">
    <property type="protein sequence ID" value="ENSSGRP00000089765.1"/>
    <property type="gene ID" value="ENSSGRG00000044938.1"/>
</dbReference>
<dbReference type="EC" id="2.7.10.1" evidence="3 23"/>
<dbReference type="GO" id="GO:0048408">
    <property type="term" value="F:epidermal growth factor binding"/>
    <property type="evidence" value="ECO:0007669"/>
    <property type="project" value="TreeGrafter"/>
</dbReference>
<dbReference type="FunFam" id="2.10.220.10:FF:000002">
    <property type="entry name" value="Receptor protein-tyrosine kinase"/>
    <property type="match status" value="1"/>
</dbReference>
<feature type="transmembrane region" description="Helical" evidence="27">
    <location>
        <begin position="555"/>
        <end position="578"/>
    </location>
</feature>
<dbReference type="InterPro" id="IPR044912">
    <property type="entry name" value="Egfr_JX_dom"/>
</dbReference>
<evidence type="ECO:0000256" key="4">
    <source>
        <dbReference type="ARBA" id="ARBA00022475"/>
    </source>
</evidence>
<evidence type="ECO:0000256" key="20">
    <source>
        <dbReference type="ARBA" id="ARBA00023180"/>
    </source>
</evidence>
<evidence type="ECO:0000256" key="13">
    <source>
        <dbReference type="ARBA" id="ARBA00023015"/>
    </source>
</evidence>
<dbReference type="CDD" id="cd00064">
    <property type="entry name" value="FU"/>
    <property type="match status" value="3"/>
</dbReference>
<keyword evidence="16" id="KW-1015">Disulfide bond</keyword>
<evidence type="ECO:0000256" key="9">
    <source>
        <dbReference type="ARBA" id="ARBA00022741"/>
    </source>
</evidence>
<evidence type="ECO:0000313" key="29">
    <source>
        <dbReference type="Ensembl" id="ENSSGRP00000089765.1"/>
    </source>
</evidence>
<dbReference type="CDD" id="cd05108">
    <property type="entry name" value="PTKc_EGFR"/>
    <property type="match status" value="1"/>
</dbReference>
<evidence type="ECO:0000256" key="5">
    <source>
        <dbReference type="ARBA" id="ARBA00022553"/>
    </source>
</evidence>
<evidence type="ECO:0000256" key="7">
    <source>
        <dbReference type="ARBA" id="ARBA00022692"/>
    </source>
</evidence>
<dbReference type="PROSITE" id="PS00109">
    <property type="entry name" value="PROTEIN_KINASE_TYR"/>
    <property type="match status" value="1"/>
</dbReference>
<evidence type="ECO:0000256" key="11">
    <source>
        <dbReference type="ARBA" id="ARBA00022840"/>
    </source>
</evidence>
<reference evidence="29" key="1">
    <citation type="submission" date="2025-08" db="UniProtKB">
        <authorList>
            <consortium name="Ensembl"/>
        </authorList>
    </citation>
    <scope>IDENTIFICATION</scope>
</reference>
<dbReference type="Pfam" id="PF21314">
    <property type="entry name" value="TM_ErbB1"/>
    <property type="match status" value="1"/>
</dbReference>
<keyword evidence="8" id="KW-0732">Signal</keyword>
<keyword evidence="4" id="KW-1003">Cell membrane</keyword>
<dbReference type="Gene3D" id="3.80.20.20">
    <property type="entry name" value="Receptor L-domain"/>
    <property type="match status" value="2"/>
</dbReference>
<dbReference type="PANTHER" id="PTHR24416:SF91">
    <property type="entry name" value="EPIDERMAL GROWTH FACTOR RECEPTOR"/>
    <property type="match status" value="1"/>
</dbReference>
<dbReference type="SUPFAM" id="SSF56112">
    <property type="entry name" value="Protein kinase-like (PK-like)"/>
    <property type="match status" value="1"/>
</dbReference>
<dbReference type="InterPro" id="IPR036941">
    <property type="entry name" value="Rcpt_L-dom_sf"/>
</dbReference>
<sequence length="1071" mass="119739">TFLLLLGANNKLSLLGTVDDHYQILVKMYSNCTVVLENLEITYMTEKHDLSFLRSIQEVGGYVLIGINTAPRIPLENLRIIRGHSLYDDKYALAVLLNYNNSIGQGMLLNDLFILSYVKALFKHCHFPFLEILKGGIKFANNNHLCNVETIRWTDILNMKRQPKIEEESNSKCDRSCYNGSCWGPGPQNCQKSKCFGATCIKICPYNYVVTDHGACVRTCSPGTYEVDEGGVRKCKKCDGLCPKVCNGLGMGPLTNVLSINASNIDSFENCTKISGGVAILTTTFNGDQHTKTPELDPAKLNVFKTVKEITGYLVIQQWPKDIPSLSAFENLEVIRGRTKKQGAFSFAVTQTEITHFGLRSLREISDGDVVIAQNKHLCYTSPEHWKRLFKSKQQTAKMLGNAAAATCANQNSTCDEMCTNDGCWGPGPAMCFTCKHYTRKKHCVASCNLLAGEPREYEVNKTCVECDPECLLMNESLTCTGPGPDKCTICANYKDGPHCVTRCPQGIPGEKDVLIWKYADTMRVCQPCHKNCTQGCTGPDLKDCKDFKGSGLPMIAAGVVGGLLAFVILGLGVAVFLRRRHIKRKRTLRRLLQERELVEPLTPSGEAPNQALLRILKETELKKIKVLGSGAFGTVYKGLWVPEGESVKIPVAIKVLREATSPKANQEILDEAYVMASIEHPHVCRLLGICLTSTVQLITQLMPYGCLLDYVRENKDNIGSQHLLNWCVQIAKGMNYLEERHLVHRDLAARNVLVKTPQHVKITDFGLAKLLNADEKEYHADGGKVPIKWMALESILHRTYTHQSDVWSYGVTVWELMTFGTKPYDGIPASGIAEVLEKGERLPQPPICTIDVYMIMVKCWMIDAESRPRFRELIAEFTKMARDPPRYLVIQGDDRMHLPSPSDSKFYRSLMSGELDEAVDADEYLVPNHSFFSSPSTSRTQLLHSVVIRTLLVHIQFMTFYNMTNPIYQHPGPPRTLPHSSSALDETEEEYLNCFKSPAAAAAAPPEYLNTSHTQLLSRQTFFSVQGFNPQNSMDNPDYQQNFCPLELKTHTNGHLPAAENAEYMGLEVH</sequence>
<dbReference type="InterPro" id="IPR049328">
    <property type="entry name" value="TM_ErbB1"/>
</dbReference>
<comment type="subcellular location">
    <subcellularLocation>
        <location evidence="2">Cell membrane</location>
        <topology evidence="2">Single-pass type I membrane protein</topology>
    </subcellularLocation>
    <subcellularLocation>
        <location evidence="1">Nucleus</location>
    </subcellularLocation>
</comment>
<keyword evidence="5" id="KW-0597">Phosphoprotein</keyword>
<evidence type="ECO:0000256" key="25">
    <source>
        <dbReference type="PIRSR" id="PIRSR000619-2"/>
    </source>
</evidence>
<dbReference type="InterPro" id="IPR050122">
    <property type="entry name" value="RTK"/>
</dbReference>
<evidence type="ECO:0000256" key="17">
    <source>
        <dbReference type="ARBA" id="ARBA00023159"/>
    </source>
</evidence>
<evidence type="ECO:0000256" key="6">
    <source>
        <dbReference type="ARBA" id="ARBA00022679"/>
    </source>
</evidence>
<keyword evidence="15 23" id="KW-0829">Tyrosine-protein kinase</keyword>
<dbReference type="SMART" id="SM00219">
    <property type="entry name" value="TyrKc"/>
    <property type="match status" value="1"/>
</dbReference>
<protein>
    <recommendedName>
        <fullName evidence="3 23">Receptor protein-tyrosine kinase</fullName>
        <ecNumber evidence="3 23">2.7.10.1</ecNumber>
    </recommendedName>
</protein>
<dbReference type="Gene3D" id="2.10.220.10">
    <property type="entry name" value="Hormone Receptor, Insulin-like Growth Factor Receptor 1, Chain A, domain 2"/>
    <property type="match status" value="3"/>
</dbReference>
<evidence type="ECO:0000256" key="16">
    <source>
        <dbReference type="ARBA" id="ARBA00023157"/>
    </source>
</evidence>
<keyword evidence="17" id="KW-0010">Activator</keyword>
<dbReference type="GO" id="GO:0009966">
    <property type="term" value="P:regulation of signal transduction"/>
    <property type="evidence" value="ECO:0007669"/>
    <property type="project" value="UniProtKB-ARBA"/>
</dbReference>
<dbReference type="SUPFAM" id="SSF52058">
    <property type="entry name" value="L domain-like"/>
    <property type="match status" value="2"/>
</dbReference>
<dbReference type="Pfam" id="PF07714">
    <property type="entry name" value="PK_Tyr_Ser-Thr"/>
    <property type="match status" value="1"/>
</dbReference>
<evidence type="ECO:0000256" key="18">
    <source>
        <dbReference type="ARBA" id="ARBA00023163"/>
    </source>
</evidence>
<dbReference type="Pfam" id="PF14843">
    <property type="entry name" value="GF_recep_IV"/>
    <property type="match status" value="1"/>
</dbReference>
<evidence type="ECO:0000256" key="23">
    <source>
        <dbReference type="PIRNR" id="PIRNR000619"/>
    </source>
</evidence>
<keyword evidence="21" id="KW-0539">Nucleus</keyword>
<evidence type="ECO:0000256" key="27">
    <source>
        <dbReference type="SAM" id="Phobius"/>
    </source>
</evidence>
<keyword evidence="9 23" id="KW-0547">Nucleotide-binding</keyword>
<keyword evidence="19 23" id="KW-0675">Receptor</keyword>
<comment type="catalytic activity">
    <reaction evidence="22">
        <text>L-tyrosyl-[protein] + ATP = O-phospho-L-tyrosyl-[protein] + ADP + H(+)</text>
        <dbReference type="Rhea" id="RHEA:10596"/>
        <dbReference type="Rhea" id="RHEA-COMP:10136"/>
        <dbReference type="Rhea" id="RHEA-COMP:20101"/>
        <dbReference type="ChEBI" id="CHEBI:15378"/>
        <dbReference type="ChEBI" id="CHEBI:30616"/>
        <dbReference type="ChEBI" id="CHEBI:46858"/>
        <dbReference type="ChEBI" id="CHEBI:61978"/>
        <dbReference type="ChEBI" id="CHEBI:456216"/>
        <dbReference type="EC" id="2.7.10.1"/>
    </reaction>
</comment>
<evidence type="ECO:0000256" key="1">
    <source>
        <dbReference type="ARBA" id="ARBA00004123"/>
    </source>
</evidence>
<dbReference type="GO" id="GO:0050679">
    <property type="term" value="P:positive regulation of epithelial cell proliferation"/>
    <property type="evidence" value="ECO:0007669"/>
    <property type="project" value="TreeGrafter"/>
</dbReference>
<evidence type="ECO:0000259" key="28">
    <source>
        <dbReference type="PROSITE" id="PS50011"/>
    </source>
</evidence>
<dbReference type="PROSITE" id="PS50011">
    <property type="entry name" value="PROTEIN_KINASE_DOM"/>
    <property type="match status" value="1"/>
</dbReference>
<dbReference type="Proteomes" id="UP000472262">
    <property type="component" value="Unassembled WGS sequence"/>
</dbReference>
<keyword evidence="6 23" id="KW-0808">Transferase</keyword>
<keyword evidence="7 27" id="KW-0812">Transmembrane</keyword>
<evidence type="ECO:0000256" key="22">
    <source>
        <dbReference type="ARBA" id="ARBA00051243"/>
    </source>
</evidence>
<dbReference type="InterPro" id="IPR001245">
    <property type="entry name" value="Ser-Thr/Tyr_kinase_cat_dom"/>
</dbReference>
<accession>A0A672RM91</accession>
<dbReference type="InterPro" id="IPR017441">
    <property type="entry name" value="Protein_kinase_ATP_BS"/>
</dbReference>
<dbReference type="InterPro" id="IPR032778">
    <property type="entry name" value="GF_recep_IV"/>
</dbReference>
<reference evidence="29" key="2">
    <citation type="submission" date="2025-09" db="UniProtKB">
        <authorList>
            <consortium name="Ensembl"/>
        </authorList>
    </citation>
    <scope>IDENTIFICATION</scope>
</reference>
<dbReference type="CDD" id="cd12087">
    <property type="entry name" value="TM_EGFR-like"/>
    <property type="match status" value="1"/>
</dbReference>
<evidence type="ECO:0000256" key="12">
    <source>
        <dbReference type="ARBA" id="ARBA00022989"/>
    </source>
</evidence>
<dbReference type="PRINTS" id="PR00109">
    <property type="entry name" value="TYRKINASE"/>
</dbReference>
<dbReference type="InterPro" id="IPR000494">
    <property type="entry name" value="Rcpt_L-dom"/>
</dbReference>
<dbReference type="InterPro" id="IPR020635">
    <property type="entry name" value="Tyr_kinase_cat_dom"/>
</dbReference>
<dbReference type="PANTHER" id="PTHR24416">
    <property type="entry name" value="TYROSINE-PROTEIN KINASE RECEPTOR"/>
    <property type="match status" value="1"/>
</dbReference>
<evidence type="ECO:0000256" key="8">
    <source>
        <dbReference type="ARBA" id="ARBA00022729"/>
    </source>
</evidence>
<dbReference type="InterPro" id="IPR000719">
    <property type="entry name" value="Prot_kinase_dom"/>
</dbReference>
<evidence type="ECO:0000256" key="3">
    <source>
        <dbReference type="ARBA" id="ARBA00011902"/>
    </source>
</evidence>
<dbReference type="GO" id="GO:0043066">
    <property type="term" value="P:negative regulation of apoptotic process"/>
    <property type="evidence" value="ECO:0007669"/>
    <property type="project" value="TreeGrafter"/>
</dbReference>
<dbReference type="InterPro" id="IPR016245">
    <property type="entry name" value="Tyr_kinase_EGF/ERB/XmrK_rcpt"/>
</dbReference>
<evidence type="ECO:0000313" key="30">
    <source>
        <dbReference type="Proteomes" id="UP000472262"/>
    </source>
</evidence>
<evidence type="ECO:0000256" key="14">
    <source>
        <dbReference type="ARBA" id="ARBA00023136"/>
    </source>
</evidence>
<dbReference type="OMA" id="GYYYEWV"/>
<dbReference type="InterPro" id="IPR009030">
    <property type="entry name" value="Growth_fac_rcpt_cys_sf"/>
</dbReference>
<dbReference type="SUPFAM" id="SSF57184">
    <property type="entry name" value="Growth factor receptor domain"/>
    <property type="match status" value="1"/>
</dbReference>
<dbReference type="GO" id="GO:0005524">
    <property type="term" value="F:ATP binding"/>
    <property type="evidence" value="ECO:0007669"/>
    <property type="project" value="UniProtKB-UniRule"/>
</dbReference>
<proteinExistence type="inferred from homology"/>
<dbReference type="GO" id="GO:0005634">
    <property type="term" value="C:nucleus"/>
    <property type="evidence" value="ECO:0007669"/>
    <property type="project" value="UniProtKB-SubCell"/>
</dbReference>
<keyword evidence="20" id="KW-0325">Glycoprotein</keyword>
<evidence type="ECO:0000256" key="15">
    <source>
        <dbReference type="ARBA" id="ARBA00023137"/>
    </source>
</evidence>